<evidence type="ECO:0000256" key="2">
    <source>
        <dbReference type="ARBA" id="ARBA00001936"/>
    </source>
</evidence>
<evidence type="ECO:0000259" key="15">
    <source>
        <dbReference type="Pfam" id="PF00925"/>
    </source>
</evidence>
<dbReference type="EMBL" id="SHBN01000044">
    <property type="protein sequence ID" value="RZO11193.1"/>
    <property type="molecule type" value="Genomic_DNA"/>
</dbReference>
<proteinExistence type="inferred from homology"/>
<feature type="binding site" evidence="14">
    <location>
        <begin position="140"/>
        <end position="144"/>
    </location>
    <ligand>
        <name>D-ribulose 5-phosphate</name>
        <dbReference type="ChEBI" id="CHEBI:58121"/>
    </ligand>
</feature>
<dbReference type="InterPro" id="IPR017945">
    <property type="entry name" value="DHBP_synth_RibB-like_a/b_dom"/>
</dbReference>
<dbReference type="GO" id="GO:0005829">
    <property type="term" value="C:cytosol"/>
    <property type="evidence" value="ECO:0007669"/>
    <property type="project" value="TreeGrafter"/>
</dbReference>
<dbReference type="GO" id="GO:0000287">
    <property type="term" value="F:magnesium ion binding"/>
    <property type="evidence" value="ECO:0007669"/>
    <property type="project" value="UniProtKB-UniRule"/>
</dbReference>
<keyword evidence="12 14" id="KW-0464">Manganese</keyword>
<dbReference type="GO" id="GO:0008686">
    <property type="term" value="F:3,4-dihydroxy-2-butanone-4-phosphate synthase activity"/>
    <property type="evidence" value="ECO:0007669"/>
    <property type="project" value="UniProtKB-UniRule"/>
</dbReference>
<dbReference type="AlphaFoldDB" id="A0A520LRB2"/>
<dbReference type="InterPro" id="IPR000422">
    <property type="entry name" value="DHBP_synthase_RibB"/>
</dbReference>
<feature type="site" description="Essential for catalytic activity" evidence="14">
    <location>
        <position position="126"/>
    </location>
</feature>
<evidence type="ECO:0000256" key="3">
    <source>
        <dbReference type="ARBA" id="ARBA00002284"/>
    </source>
</evidence>
<evidence type="ECO:0000256" key="4">
    <source>
        <dbReference type="ARBA" id="ARBA00004904"/>
    </source>
</evidence>
<evidence type="ECO:0000256" key="14">
    <source>
        <dbReference type="HAMAP-Rule" id="MF_00180"/>
    </source>
</evidence>
<dbReference type="FunFam" id="3.90.870.10:FF:000001">
    <property type="entry name" value="Riboflavin biosynthesis protein RibBA"/>
    <property type="match status" value="1"/>
</dbReference>
<comment type="similarity">
    <text evidence="14">Belongs to the DHBP synthase family.</text>
</comment>
<evidence type="ECO:0000256" key="9">
    <source>
        <dbReference type="ARBA" id="ARBA00022619"/>
    </source>
</evidence>
<evidence type="ECO:0000256" key="6">
    <source>
        <dbReference type="ARBA" id="ARBA00008976"/>
    </source>
</evidence>
<dbReference type="PANTHER" id="PTHR21327">
    <property type="entry name" value="GTP CYCLOHYDROLASE II-RELATED"/>
    <property type="match status" value="1"/>
</dbReference>
<evidence type="ECO:0000313" key="17">
    <source>
        <dbReference type="Proteomes" id="UP000319023"/>
    </source>
</evidence>
<comment type="caution">
    <text evidence="16">The sequence shown here is derived from an EMBL/GenBank/DDBJ whole genome shotgun (WGS) entry which is preliminary data.</text>
</comment>
<comment type="similarity">
    <text evidence="6">In the C-terminal section; belongs to the GTP cyclohydrolase II family.</text>
</comment>
<dbReference type="InterPro" id="IPR036144">
    <property type="entry name" value="RibA-like_sf"/>
</dbReference>
<dbReference type="SUPFAM" id="SSF55821">
    <property type="entry name" value="YrdC/RibB"/>
    <property type="match status" value="1"/>
</dbReference>
<comment type="catalytic activity">
    <reaction evidence="1 14">
        <text>D-ribulose 5-phosphate = (2S)-2-hydroxy-3-oxobutyl phosphate + formate + H(+)</text>
        <dbReference type="Rhea" id="RHEA:18457"/>
        <dbReference type="ChEBI" id="CHEBI:15378"/>
        <dbReference type="ChEBI" id="CHEBI:15740"/>
        <dbReference type="ChEBI" id="CHEBI:58121"/>
        <dbReference type="ChEBI" id="CHEBI:58830"/>
        <dbReference type="EC" id="4.1.99.12"/>
    </reaction>
</comment>
<accession>A0A520LRB2</accession>
<dbReference type="GO" id="GO:0009231">
    <property type="term" value="P:riboflavin biosynthetic process"/>
    <property type="evidence" value="ECO:0007669"/>
    <property type="project" value="UniProtKB-UniRule"/>
</dbReference>
<keyword evidence="9 14" id="KW-0686">Riboflavin biosynthesis</keyword>
<evidence type="ECO:0000256" key="5">
    <source>
        <dbReference type="ARBA" id="ARBA00005520"/>
    </source>
</evidence>
<dbReference type="NCBIfam" id="TIGR00506">
    <property type="entry name" value="ribB"/>
    <property type="match status" value="1"/>
</dbReference>
<comment type="subunit">
    <text evidence="14">Homodimer.</text>
</comment>
<feature type="binding site" evidence="14">
    <location>
        <position position="143"/>
    </location>
    <ligand>
        <name>Mg(2+)</name>
        <dbReference type="ChEBI" id="CHEBI:18420"/>
        <label>2</label>
    </ligand>
</feature>
<keyword evidence="11 14" id="KW-0460">Magnesium</keyword>
<dbReference type="Pfam" id="PF00926">
    <property type="entry name" value="DHBP_synthase"/>
    <property type="match status" value="1"/>
</dbReference>
<reference evidence="16 17" key="1">
    <citation type="submission" date="2019-02" db="EMBL/GenBank/DDBJ databases">
        <title>Prokaryotic population dynamics and viral predation in marine succession experiment using metagenomics: the confinement effect.</title>
        <authorList>
            <person name="Haro-Moreno J.M."/>
            <person name="Rodriguez-Valera F."/>
            <person name="Lopez-Perez M."/>
        </authorList>
    </citation>
    <scope>NUCLEOTIDE SEQUENCE [LARGE SCALE GENOMIC DNA]</scope>
    <source>
        <strain evidence="16">MED-G168</strain>
    </source>
</reference>
<dbReference type="Pfam" id="PF00925">
    <property type="entry name" value="GTP_cyclohydro2"/>
    <property type="match status" value="1"/>
</dbReference>
<evidence type="ECO:0000256" key="12">
    <source>
        <dbReference type="ARBA" id="ARBA00023211"/>
    </source>
</evidence>
<sequence length="358" mass="39060">MEFNTTEEIIQDIAAGKMVILLDDEDRENEGDLVCAAELVDDKKINFMISKARGLVCLPLSPQKCDQLNLPMMTNNNRAKHGTGFTVSIEAAEGISTGISAEDRAKTIIAAAKKNAKAGDIVQPGHIFPLRAFEGGVLSRAGHTEAACDLARLAGLEEAGVICEIMNDDGSMARRDDLIKFASIHEMKIGTIADLIHYRTLKEKSVHLEYSKSVEIDGLQFDLSAWRDSIFDNLHLAFVKGDLSTSDSPLVRVHVPNTLHDLIGIEEFGKRLNLEKALKRIGKEECGVLLLIGNYQDADEVMNDLKGAKSSVKPETKTVGIGSQILKELGLQQITLLGTPVKYPSLSGFDLEVTGFEQ</sequence>
<dbReference type="Gene3D" id="3.40.50.10990">
    <property type="entry name" value="GTP cyclohydrolase II"/>
    <property type="match status" value="1"/>
</dbReference>
<dbReference type="InterPro" id="IPR032677">
    <property type="entry name" value="GTP_cyclohydro_II"/>
</dbReference>
<evidence type="ECO:0000256" key="13">
    <source>
        <dbReference type="ARBA" id="ARBA00023239"/>
    </source>
</evidence>
<protein>
    <recommendedName>
        <fullName evidence="8 14">3,4-dihydroxy-2-butanone 4-phosphate synthase</fullName>
        <shortName evidence="14">DHBP synthase</shortName>
        <ecNumber evidence="7 14">4.1.99.12</ecNumber>
    </recommendedName>
</protein>
<comment type="similarity">
    <text evidence="5">In the N-terminal section; belongs to the DHBP synthase family.</text>
</comment>
<comment type="function">
    <text evidence="3 14">Catalyzes the conversion of D-ribulose 5-phosphate to formate and 3,4-dihydroxy-2-butanone 4-phosphate.</text>
</comment>
<dbReference type="GO" id="GO:0030145">
    <property type="term" value="F:manganese ion binding"/>
    <property type="evidence" value="ECO:0007669"/>
    <property type="project" value="UniProtKB-UniRule"/>
</dbReference>
<evidence type="ECO:0000256" key="1">
    <source>
        <dbReference type="ARBA" id="ARBA00000141"/>
    </source>
</evidence>
<dbReference type="SUPFAM" id="SSF142695">
    <property type="entry name" value="RibA-like"/>
    <property type="match status" value="1"/>
</dbReference>
<evidence type="ECO:0000313" key="16">
    <source>
        <dbReference type="EMBL" id="RZO11193.1"/>
    </source>
</evidence>
<gene>
    <name evidence="14 16" type="primary">ribB</name>
    <name evidence="16" type="ORF">EVB01_02580</name>
</gene>
<comment type="cofactor">
    <cofactor evidence="2">
        <name>Mn(2+)</name>
        <dbReference type="ChEBI" id="CHEBI:29035"/>
    </cofactor>
</comment>
<keyword evidence="13 14" id="KW-0456">Lyase</keyword>
<feature type="site" description="Essential for catalytic activity" evidence="14">
    <location>
        <position position="164"/>
    </location>
</feature>
<keyword evidence="10 14" id="KW-0479">Metal-binding</keyword>
<feature type="binding site" evidence="14">
    <location>
        <position position="28"/>
    </location>
    <ligand>
        <name>Mg(2+)</name>
        <dbReference type="ChEBI" id="CHEBI:18420"/>
        <label>1</label>
    </ligand>
</feature>
<comment type="pathway">
    <text evidence="4 14">Cofactor biosynthesis; riboflavin biosynthesis; 2-hydroxy-3-oxobutyl phosphate from D-ribulose 5-phosphate: step 1/1.</text>
</comment>
<feature type="binding site" evidence="14">
    <location>
        <position position="28"/>
    </location>
    <ligand>
        <name>Mg(2+)</name>
        <dbReference type="ChEBI" id="CHEBI:18420"/>
        <label>2</label>
    </ligand>
</feature>
<evidence type="ECO:0000256" key="7">
    <source>
        <dbReference type="ARBA" id="ARBA00012153"/>
    </source>
</evidence>
<dbReference type="Proteomes" id="UP000319023">
    <property type="component" value="Unassembled WGS sequence"/>
</dbReference>
<feature type="binding site" evidence="14">
    <location>
        <begin position="27"/>
        <end position="28"/>
    </location>
    <ligand>
        <name>D-ribulose 5-phosphate</name>
        <dbReference type="ChEBI" id="CHEBI:58121"/>
    </ligand>
</feature>
<dbReference type="EC" id="4.1.99.12" evidence="7 14"/>
<dbReference type="HAMAP" id="MF_00180">
    <property type="entry name" value="RibB"/>
    <property type="match status" value="1"/>
</dbReference>
<evidence type="ECO:0000256" key="11">
    <source>
        <dbReference type="ARBA" id="ARBA00022842"/>
    </source>
</evidence>
<evidence type="ECO:0000256" key="8">
    <source>
        <dbReference type="ARBA" id="ARBA00018836"/>
    </source>
</evidence>
<feature type="domain" description="GTP cyclohydrolase II" evidence="15">
    <location>
        <begin position="219"/>
        <end position="356"/>
    </location>
</feature>
<dbReference type="PANTHER" id="PTHR21327:SF34">
    <property type="entry name" value="3,4-DIHYDROXY-2-BUTANONE 4-PHOSPHATE SYNTHASE"/>
    <property type="match status" value="1"/>
</dbReference>
<evidence type="ECO:0000256" key="10">
    <source>
        <dbReference type="ARBA" id="ARBA00022723"/>
    </source>
</evidence>
<dbReference type="UniPathway" id="UPA00275">
    <property type="reaction ID" value="UER00399"/>
</dbReference>
<dbReference type="PIRSF" id="PIRSF001259">
    <property type="entry name" value="RibA"/>
    <property type="match status" value="1"/>
</dbReference>
<organism evidence="16 17">
    <name type="scientific">SAR86 cluster bacterium</name>
    <dbReference type="NCBI Taxonomy" id="2030880"/>
    <lineage>
        <taxon>Bacteria</taxon>
        <taxon>Pseudomonadati</taxon>
        <taxon>Pseudomonadota</taxon>
        <taxon>Gammaproteobacteria</taxon>
        <taxon>SAR86 cluster</taxon>
    </lineage>
</organism>
<name>A0A520LRB2_9GAMM</name>
<dbReference type="Gene3D" id="3.90.870.10">
    <property type="entry name" value="DHBP synthase"/>
    <property type="match status" value="1"/>
</dbReference>
<dbReference type="GO" id="GO:0003935">
    <property type="term" value="F:GTP cyclohydrolase II activity"/>
    <property type="evidence" value="ECO:0007669"/>
    <property type="project" value="TreeGrafter"/>
</dbReference>
<feature type="binding site" evidence="14">
    <location>
        <position position="32"/>
    </location>
    <ligand>
        <name>D-ribulose 5-phosphate</name>
        <dbReference type="ChEBI" id="CHEBI:58121"/>
    </ligand>
</feature>
<comment type="cofactor">
    <cofactor evidence="14">
        <name>Mg(2+)</name>
        <dbReference type="ChEBI" id="CHEBI:18420"/>
    </cofactor>
    <cofactor evidence="14">
        <name>Mn(2+)</name>
        <dbReference type="ChEBI" id="CHEBI:29035"/>
    </cofactor>
    <text evidence="14">Binds 2 divalent metal cations per subunit. Magnesium or manganese.</text>
</comment>